<protein>
    <submittedName>
        <fullName evidence="2">Uncharacterized protein</fullName>
    </submittedName>
</protein>
<accession>A0AAV7EZA5</accession>
<dbReference type="Proteomes" id="UP000825729">
    <property type="component" value="Unassembled WGS sequence"/>
</dbReference>
<comment type="caution">
    <text evidence="2">The sequence shown here is derived from an EMBL/GenBank/DDBJ whole genome shotgun (WGS) entry which is preliminary data.</text>
</comment>
<feature type="compositionally biased region" description="Acidic residues" evidence="1">
    <location>
        <begin position="83"/>
        <end position="95"/>
    </location>
</feature>
<sequence length="102" mass="11210">MACRAMSNPNTGVEYVAEVVSLEPKEAEVEELRTWEGLEGSGIEEGSVARKEHRGMSSPSTMEQPKNSKVCSSSVLARVIEASSDEMGDEVDEADEERRIYD</sequence>
<proteinExistence type="predicted"/>
<feature type="region of interest" description="Disordered" evidence="1">
    <location>
        <begin position="83"/>
        <end position="102"/>
    </location>
</feature>
<evidence type="ECO:0000313" key="2">
    <source>
        <dbReference type="EMBL" id="KAG9453829.1"/>
    </source>
</evidence>
<feature type="compositionally biased region" description="Polar residues" evidence="1">
    <location>
        <begin position="57"/>
        <end position="72"/>
    </location>
</feature>
<organism evidence="2 3">
    <name type="scientific">Aristolochia fimbriata</name>
    <name type="common">White veined hardy Dutchman's pipe vine</name>
    <dbReference type="NCBI Taxonomy" id="158543"/>
    <lineage>
        <taxon>Eukaryota</taxon>
        <taxon>Viridiplantae</taxon>
        <taxon>Streptophyta</taxon>
        <taxon>Embryophyta</taxon>
        <taxon>Tracheophyta</taxon>
        <taxon>Spermatophyta</taxon>
        <taxon>Magnoliopsida</taxon>
        <taxon>Magnoliidae</taxon>
        <taxon>Piperales</taxon>
        <taxon>Aristolochiaceae</taxon>
        <taxon>Aristolochia</taxon>
    </lineage>
</organism>
<keyword evidence="3" id="KW-1185">Reference proteome</keyword>
<name>A0AAV7EZA5_ARIFI</name>
<feature type="region of interest" description="Disordered" evidence="1">
    <location>
        <begin position="36"/>
        <end position="72"/>
    </location>
</feature>
<dbReference type="EMBL" id="JAINDJ010000003">
    <property type="protein sequence ID" value="KAG9453829.1"/>
    <property type="molecule type" value="Genomic_DNA"/>
</dbReference>
<evidence type="ECO:0000313" key="3">
    <source>
        <dbReference type="Proteomes" id="UP000825729"/>
    </source>
</evidence>
<evidence type="ECO:0000256" key="1">
    <source>
        <dbReference type="SAM" id="MobiDB-lite"/>
    </source>
</evidence>
<reference evidence="2 3" key="1">
    <citation type="submission" date="2021-07" db="EMBL/GenBank/DDBJ databases">
        <title>The Aristolochia fimbriata genome: insights into angiosperm evolution, floral development and chemical biosynthesis.</title>
        <authorList>
            <person name="Jiao Y."/>
        </authorList>
    </citation>
    <scope>NUCLEOTIDE SEQUENCE [LARGE SCALE GENOMIC DNA]</scope>
    <source>
        <strain evidence="2">IBCAS-2021</strain>
        <tissue evidence="2">Leaf</tissue>
    </source>
</reference>
<gene>
    <name evidence="2" type="ORF">H6P81_006733</name>
</gene>
<dbReference type="AlphaFoldDB" id="A0AAV7EZA5"/>